<evidence type="ECO:0000256" key="1">
    <source>
        <dbReference type="SAM" id="MobiDB-lite"/>
    </source>
</evidence>
<feature type="compositionally biased region" description="Basic and acidic residues" evidence="1">
    <location>
        <begin position="328"/>
        <end position="340"/>
    </location>
</feature>
<comment type="caution">
    <text evidence="2">The sequence shown here is derived from an EMBL/GenBank/DDBJ whole genome shotgun (WGS) entry which is preliminary data.</text>
</comment>
<protein>
    <submittedName>
        <fullName evidence="2">Uncharacterized protein</fullName>
    </submittedName>
</protein>
<reference evidence="2" key="2">
    <citation type="submission" date="2023-06" db="EMBL/GenBank/DDBJ databases">
        <authorList>
            <consortium name="Lawrence Berkeley National Laboratory"/>
            <person name="Haridas S."/>
            <person name="Hensen N."/>
            <person name="Bonometti L."/>
            <person name="Westerberg I."/>
            <person name="Brannstrom I.O."/>
            <person name="Guillou S."/>
            <person name="Cros-Aarteil S."/>
            <person name="Calhoun S."/>
            <person name="Kuo A."/>
            <person name="Mondo S."/>
            <person name="Pangilinan J."/>
            <person name="Riley R."/>
            <person name="Labutti K."/>
            <person name="Andreopoulos B."/>
            <person name="Lipzen A."/>
            <person name="Chen C."/>
            <person name="Yanf M."/>
            <person name="Daum C."/>
            <person name="Ng V."/>
            <person name="Clum A."/>
            <person name="Steindorff A."/>
            <person name="Ohm R."/>
            <person name="Martin F."/>
            <person name="Silar P."/>
            <person name="Natvig D."/>
            <person name="Lalanne C."/>
            <person name="Gautier V."/>
            <person name="Ament-Velasquez S.L."/>
            <person name="Kruys A."/>
            <person name="Hutchinson M.I."/>
            <person name="Powell A.J."/>
            <person name="Barry K."/>
            <person name="Miller A.N."/>
            <person name="Grigoriev I.V."/>
            <person name="Debuchy R."/>
            <person name="Gladieux P."/>
            <person name="Thoren M.H."/>
            <person name="Johannesson H."/>
        </authorList>
    </citation>
    <scope>NUCLEOTIDE SEQUENCE</scope>
    <source>
        <strain evidence="2">CBS 118394</strain>
    </source>
</reference>
<accession>A0AAE0LZ38</accession>
<evidence type="ECO:0000313" key="2">
    <source>
        <dbReference type="EMBL" id="KAK3312214.1"/>
    </source>
</evidence>
<dbReference type="Proteomes" id="UP001283341">
    <property type="component" value="Unassembled WGS sequence"/>
</dbReference>
<organism evidence="2 3">
    <name type="scientific">Apodospora peruviana</name>
    <dbReference type="NCBI Taxonomy" id="516989"/>
    <lineage>
        <taxon>Eukaryota</taxon>
        <taxon>Fungi</taxon>
        <taxon>Dikarya</taxon>
        <taxon>Ascomycota</taxon>
        <taxon>Pezizomycotina</taxon>
        <taxon>Sordariomycetes</taxon>
        <taxon>Sordariomycetidae</taxon>
        <taxon>Sordariales</taxon>
        <taxon>Lasiosphaeriaceae</taxon>
        <taxon>Apodospora</taxon>
    </lineage>
</organism>
<reference evidence="2" key="1">
    <citation type="journal article" date="2023" name="Mol. Phylogenet. Evol.">
        <title>Genome-scale phylogeny and comparative genomics of the fungal order Sordariales.</title>
        <authorList>
            <person name="Hensen N."/>
            <person name="Bonometti L."/>
            <person name="Westerberg I."/>
            <person name="Brannstrom I.O."/>
            <person name="Guillou S."/>
            <person name="Cros-Aarteil S."/>
            <person name="Calhoun S."/>
            <person name="Haridas S."/>
            <person name="Kuo A."/>
            <person name="Mondo S."/>
            <person name="Pangilinan J."/>
            <person name="Riley R."/>
            <person name="LaButti K."/>
            <person name="Andreopoulos B."/>
            <person name="Lipzen A."/>
            <person name="Chen C."/>
            <person name="Yan M."/>
            <person name="Daum C."/>
            <person name="Ng V."/>
            <person name="Clum A."/>
            <person name="Steindorff A."/>
            <person name="Ohm R.A."/>
            <person name="Martin F."/>
            <person name="Silar P."/>
            <person name="Natvig D.O."/>
            <person name="Lalanne C."/>
            <person name="Gautier V."/>
            <person name="Ament-Velasquez S.L."/>
            <person name="Kruys A."/>
            <person name="Hutchinson M.I."/>
            <person name="Powell A.J."/>
            <person name="Barry K."/>
            <person name="Miller A.N."/>
            <person name="Grigoriev I.V."/>
            <person name="Debuchy R."/>
            <person name="Gladieux P."/>
            <person name="Hiltunen Thoren M."/>
            <person name="Johannesson H."/>
        </authorList>
    </citation>
    <scope>NUCLEOTIDE SEQUENCE</scope>
    <source>
        <strain evidence="2">CBS 118394</strain>
    </source>
</reference>
<feature type="compositionally biased region" description="Gly residues" evidence="1">
    <location>
        <begin position="341"/>
        <end position="352"/>
    </location>
</feature>
<dbReference type="EMBL" id="JAUEDM010000009">
    <property type="protein sequence ID" value="KAK3312214.1"/>
    <property type="molecule type" value="Genomic_DNA"/>
</dbReference>
<keyword evidence="3" id="KW-1185">Reference proteome</keyword>
<gene>
    <name evidence="2" type="ORF">B0H66DRAFT_644489</name>
</gene>
<name>A0AAE0LZ38_9PEZI</name>
<feature type="region of interest" description="Disordered" evidence="1">
    <location>
        <begin position="327"/>
        <end position="364"/>
    </location>
</feature>
<proteinExistence type="predicted"/>
<dbReference type="AlphaFoldDB" id="A0AAE0LZ38"/>
<sequence>MAPVVPGPPSVRTFREKQEFMEKHEEGIFVAIDYESVDHFVVGEDGKRVMYEVPRLSEVGMASLDFRNLPANAFYSSKVPFTELLKEIVVSHGIVKGWSHITASTCPAGWHRKEGKAHVASPYTCMFAESICDTFDNLLDGLKAEIDSFKTWNLTQEEKDARKEDAAEAKRLAKARAMYESRIAEERAKEALRKANMKPPNLWTVANTSLVSTIPEENARQEDVKRIRNFFYITWDAGYETSVLKELQLNGKDFWPLDKSESSKLWDAQLWSSFPANDAFAEIAMILRVIQMDEETFNGWKEGDIVLPEVDLSLVVKTILRTNMDEDPSVRREKARRDGIRGGSGGRGGYRGGSRKINFGDLIT</sequence>
<evidence type="ECO:0000313" key="3">
    <source>
        <dbReference type="Proteomes" id="UP001283341"/>
    </source>
</evidence>